<proteinExistence type="predicted"/>
<evidence type="ECO:0000313" key="2">
    <source>
        <dbReference type="Proteomes" id="UP001162780"/>
    </source>
</evidence>
<dbReference type="EMBL" id="CP113517">
    <property type="protein sequence ID" value="WAR43537.1"/>
    <property type="molecule type" value="Genomic_DNA"/>
</dbReference>
<sequence>MDFIKLCVGERFDHDMPEEGMSIILANGAPLLTFNFSVSPGEIQAFLNGAASFALFAEQNHLFFLFKIEGFLDWSDLAFTIHLAGDETIDEGDAYLLFNLVLVDPNTKIVKGLRMVTVSPDFRSRLAELIRKQASEPFDTMAYYRGIGSLYDKYPTASDLLKQAMIIEQGGKTLPTL</sequence>
<accession>A0ABY7GE26</accession>
<gene>
    <name evidence="1" type="ORF">NM686_014270</name>
</gene>
<protein>
    <submittedName>
        <fullName evidence="1">Uncharacterized protein</fullName>
    </submittedName>
</protein>
<dbReference type="Proteomes" id="UP001162780">
    <property type="component" value="Chromosome"/>
</dbReference>
<keyword evidence="2" id="KW-1185">Reference proteome</keyword>
<reference evidence="1" key="1">
    <citation type="submission" date="2022-11" db="EMBL/GenBank/DDBJ databases">
        <title>Methylomonas rapida sp. nov., Carotenoid-Producing Obligate Methanotrophs with High Growth Characteristics and Biotechnological Potential.</title>
        <authorList>
            <person name="Tikhonova E.N."/>
            <person name="Suleimanov R.Z."/>
            <person name="Miroshnikov K."/>
            <person name="Oshkin I.Y."/>
            <person name="Belova S.E."/>
            <person name="Danilova O.V."/>
            <person name="Ashikhmin A."/>
            <person name="Konopkin A."/>
            <person name="But S.Y."/>
            <person name="Khmelenina V.N."/>
            <person name="Kuznetsov N."/>
            <person name="Pimenov N.V."/>
            <person name="Dedysh S.N."/>
        </authorList>
    </citation>
    <scope>NUCLEOTIDE SEQUENCE</scope>
    <source>
        <strain evidence="1">MP1</strain>
    </source>
</reference>
<evidence type="ECO:0000313" key="1">
    <source>
        <dbReference type="EMBL" id="WAR43537.1"/>
    </source>
</evidence>
<dbReference type="RefSeq" id="WP_196436528.1">
    <property type="nucleotide sequence ID" value="NZ_CP113517.1"/>
</dbReference>
<name>A0ABY7GE26_9GAMM</name>
<organism evidence="1 2">
    <name type="scientific">Methylomonas rapida</name>
    <dbReference type="NCBI Taxonomy" id="2963939"/>
    <lineage>
        <taxon>Bacteria</taxon>
        <taxon>Pseudomonadati</taxon>
        <taxon>Pseudomonadota</taxon>
        <taxon>Gammaproteobacteria</taxon>
        <taxon>Methylococcales</taxon>
        <taxon>Methylococcaceae</taxon>
        <taxon>Methylomonas</taxon>
    </lineage>
</organism>